<keyword evidence="5" id="KW-0488">Methylation</keyword>
<dbReference type="NCBIfam" id="TIGR02532">
    <property type="entry name" value="IV_pilin_GFxxxE"/>
    <property type="match status" value="1"/>
</dbReference>
<evidence type="ECO:0000256" key="7">
    <source>
        <dbReference type="ARBA" id="ARBA00022692"/>
    </source>
</evidence>
<dbReference type="Pfam" id="PF07963">
    <property type="entry name" value="N_methyl"/>
    <property type="match status" value="1"/>
</dbReference>
<protein>
    <recommendedName>
        <fullName evidence="3">Type II secretion system protein J</fullName>
    </recommendedName>
</protein>
<dbReference type="KEGG" id="acp:A2cp1_0715"/>
<evidence type="ECO:0000256" key="3">
    <source>
        <dbReference type="ARBA" id="ARBA00021539"/>
    </source>
</evidence>
<keyword evidence="8" id="KW-1133">Transmembrane helix</keyword>
<comment type="subcellular location">
    <subcellularLocation>
        <location evidence="1">Cell inner membrane</location>
        <topology evidence="1">Single-pass membrane protein</topology>
    </subcellularLocation>
</comment>
<dbReference type="Proteomes" id="UP000007089">
    <property type="component" value="Chromosome"/>
</dbReference>
<evidence type="ECO:0000256" key="2">
    <source>
        <dbReference type="ARBA" id="ARBA00011084"/>
    </source>
</evidence>
<dbReference type="GO" id="GO:0005886">
    <property type="term" value="C:plasma membrane"/>
    <property type="evidence" value="ECO:0007669"/>
    <property type="project" value="UniProtKB-SubCell"/>
</dbReference>
<evidence type="ECO:0000256" key="5">
    <source>
        <dbReference type="ARBA" id="ARBA00022481"/>
    </source>
</evidence>
<keyword evidence="11" id="KW-1185">Reference proteome</keyword>
<keyword evidence="7" id="KW-0812">Transmembrane</keyword>
<gene>
    <name evidence="10" type="ordered locus">A2cp1_0715</name>
</gene>
<accession>B8JD42</accession>
<dbReference type="RefSeq" id="WP_012632102.1">
    <property type="nucleotide sequence ID" value="NC_011891.1"/>
</dbReference>
<organism evidence="10 11">
    <name type="scientific">Anaeromyxobacter dehalogenans (strain ATCC BAA-258 / DSM 21875 / 2CP-1)</name>
    <dbReference type="NCBI Taxonomy" id="455488"/>
    <lineage>
        <taxon>Bacteria</taxon>
        <taxon>Pseudomonadati</taxon>
        <taxon>Myxococcota</taxon>
        <taxon>Myxococcia</taxon>
        <taxon>Myxococcales</taxon>
        <taxon>Cystobacterineae</taxon>
        <taxon>Anaeromyxobacteraceae</taxon>
        <taxon>Anaeromyxobacter</taxon>
    </lineage>
</organism>
<comment type="similarity">
    <text evidence="2">Belongs to the GSP J family.</text>
</comment>
<evidence type="ECO:0000313" key="10">
    <source>
        <dbReference type="EMBL" id="ACL64070.1"/>
    </source>
</evidence>
<proteinExistence type="inferred from homology"/>
<evidence type="ECO:0000256" key="8">
    <source>
        <dbReference type="ARBA" id="ARBA00022989"/>
    </source>
</evidence>
<sequence length="220" mass="25021">MSARRAAAGGFTLLEVLIAMAITAAVGAMTLGAFHQVDRAQEIARAQGDRYAAARLALTRLARETSMAFLSEHYDKNRLRERPTLFRGREEGLLFTTQAHRRLLRDARESDASVVEYTLESAPDGGGEQALFRREKARVDEEPEREGRKDVVADHVTGFRVQYWDAKKKDWVREWNTRSVERANELPARVRFDLEVKLADGRTEKFSTEARVALTRPLDF</sequence>
<dbReference type="SUPFAM" id="SSF54523">
    <property type="entry name" value="Pili subunits"/>
    <property type="match status" value="1"/>
</dbReference>
<reference evidence="10" key="1">
    <citation type="submission" date="2009-01" db="EMBL/GenBank/DDBJ databases">
        <title>Complete sequence of Anaeromyxobacter dehalogenans 2CP-1.</title>
        <authorList>
            <consortium name="US DOE Joint Genome Institute"/>
            <person name="Lucas S."/>
            <person name="Copeland A."/>
            <person name="Lapidus A."/>
            <person name="Glavina del Rio T."/>
            <person name="Dalin E."/>
            <person name="Tice H."/>
            <person name="Bruce D."/>
            <person name="Goodwin L."/>
            <person name="Pitluck S."/>
            <person name="Saunders E."/>
            <person name="Brettin T."/>
            <person name="Detter J.C."/>
            <person name="Han C."/>
            <person name="Larimer F."/>
            <person name="Land M."/>
            <person name="Hauser L."/>
            <person name="Kyrpides N."/>
            <person name="Ovchinnikova G."/>
            <person name="Beliaev A.S."/>
            <person name="Richardson P."/>
        </authorList>
    </citation>
    <scope>NUCLEOTIDE SEQUENCE</scope>
    <source>
        <strain evidence="10">2CP-1</strain>
    </source>
</reference>
<evidence type="ECO:0000313" key="11">
    <source>
        <dbReference type="Proteomes" id="UP000007089"/>
    </source>
</evidence>
<dbReference type="HOGENOM" id="CLU_107549_0_0_7"/>
<evidence type="ECO:0000256" key="9">
    <source>
        <dbReference type="ARBA" id="ARBA00023136"/>
    </source>
</evidence>
<evidence type="ECO:0000256" key="4">
    <source>
        <dbReference type="ARBA" id="ARBA00022475"/>
    </source>
</evidence>
<dbReference type="GO" id="GO:0015628">
    <property type="term" value="P:protein secretion by the type II secretion system"/>
    <property type="evidence" value="ECO:0007669"/>
    <property type="project" value="InterPro"/>
</dbReference>
<keyword evidence="6" id="KW-0997">Cell inner membrane</keyword>
<dbReference type="InterPro" id="IPR012902">
    <property type="entry name" value="N_methyl_site"/>
</dbReference>
<keyword evidence="4" id="KW-1003">Cell membrane</keyword>
<evidence type="ECO:0000256" key="1">
    <source>
        <dbReference type="ARBA" id="ARBA00004377"/>
    </source>
</evidence>
<keyword evidence="9" id="KW-0472">Membrane</keyword>
<dbReference type="InterPro" id="IPR045584">
    <property type="entry name" value="Pilin-like"/>
</dbReference>
<dbReference type="PANTHER" id="PTHR39583:SF2">
    <property type="entry name" value="TYPE II SECRETION SYSTEM PROTEIN J"/>
    <property type="match status" value="1"/>
</dbReference>
<dbReference type="AlphaFoldDB" id="B8JD42"/>
<dbReference type="EMBL" id="CP001359">
    <property type="protein sequence ID" value="ACL64070.1"/>
    <property type="molecule type" value="Genomic_DNA"/>
</dbReference>
<dbReference type="Pfam" id="PF11612">
    <property type="entry name" value="T2SSJ"/>
    <property type="match status" value="1"/>
</dbReference>
<dbReference type="PROSITE" id="PS00409">
    <property type="entry name" value="PROKAR_NTER_METHYL"/>
    <property type="match status" value="1"/>
</dbReference>
<dbReference type="InterPro" id="IPR010055">
    <property type="entry name" value="T2SS_protein-GspJ"/>
</dbReference>
<dbReference type="GO" id="GO:0015627">
    <property type="term" value="C:type II protein secretion system complex"/>
    <property type="evidence" value="ECO:0007669"/>
    <property type="project" value="InterPro"/>
</dbReference>
<dbReference type="InterPro" id="IPR051621">
    <property type="entry name" value="T2SS_protein_J"/>
</dbReference>
<name>B8JD42_ANAD2</name>
<evidence type="ECO:0000256" key="6">
    <source>
        <dbReference type="ARBA" id="ARBA00022519"/>
    </source>
</evidence>
<dbReference type="PANTHER" id="PTHR39583">
    <property type="entry name" value="TYPE II SECRETION SYSTEM PROTEIN J-RELATED"/>
    <property type="match status" value="1"/>
</dbReference>